<feature type="region of interest" description="Disordered" evidence="1">
    <location>
        <begin position="56"/>
        <end position="310"/>
    </location>
</feature>
<dbReference type="OrthoDB" id="129353at2759"/>
<dbReference type="InterPro" id="IPR047249">
    <property type="entry name" value="BRCT_p53bp1-like_rpt1"/>
</dbReference>
<feature type="domain" description="BRCT" evidence="2">
    <location>
        <begin position="824"/>
        <end position="937"/>
    </location>
</feature>
<feature type="compositionally biased region" description="Low complexity" evidence="1">
    <location>
        <begin position="492"/>
        <end position="518"/>
    </location>
</feature>
<dbReference type="EMBL" id="QPFP01000006">
    <property type="protein sequence ID" value="TEB36394.1"/>
    <property type="molecule type" value="Genomic_DNA"/>
</dbReference>
<feature type="region of interest" description="Disordered" evidence="1">
    <location>
        <begin position="1"/>
        <end position="38"/>
    </location>
</feature>
<evidence type="ECO:0000259" key="2">
    <source>
        <dbReference type="PROSITE" id="PS50172"/>
    </source>
</evidence>
<reference evidence="3 4" key="1">
    <citation type="journal article" date="2019" name="Nat. Ecol. Evol.">
        <title>Megaphylogeny resolves global patterns of mushroom evolution.</title>
        <authorList>
            <person name="Varga T."/>
            <person name="Krizsan K."/>
            <person name="Foldi C."/>
            <person name="Dima B."/>
            <person name="Sanchez-Garcia M."/>
            <person name="Sanchez-Ramirez S."/>
            <person name="Szollosi G.J."/>
            <person name="Szarkandi J.G."/>
            <person name="Papp V."/>
            <person name="Albert L."/>
            <person name="Andreopoulos W."/>
            <person name="Angelini C."/>
            <person name="Antonin V."/>
            <person name="Barry K.W."/>
            <person name="Bougher N.L."/>
            <person name="Buchanan P."/>
            <person name="Buyck B."/>
            <person name="Bense V."/>
            <person name="Catcheside P."/>
            <person name="Chovatia M."/>
            <person name="Cooper J."/>
            <person name="Damon W."/>
            <person name="Desjardin D."/>
            <person name="Finy P."/>
            <person name="Geml J."/>
            <person name="Haridas S."/>
            <person name="Hughes K."/>
            <person name="Justo A."/>
            <person name="Karasinski D."/>
            <person name="Kautmanova I."/>
            <person name="Kiss B."/>
            <person name="Kocsube S."/>
            <person name="Kotiranta H."/>
            <person name="LaButti K.M."/>
            <person name="Lechner B.E."/>
            <person name="Liimatainen K."/>
            <person name="Lipzen A."/>
            <person name="Lukacs Z."/>
            <person name="Mihaltcheva S."/>
            <person name="Morgado L.N."/>
            <person name="Niskanen T."/>
            <person name="Noordeloos M.E."/>
            <person name="Ohm R.A."/>
            <person name="Ortiz-Santana B."/>
            <person name="Ovrebo C."/>
            <person name="Racz N."/>
            <person name="Riley R."/>
            <person name="Savchenko A."/>
            <person name="Shiryaev A."/>
            <person name="Soop K."/>
            <person name="Spirin V."/>
            <person name="Szebenyi C."/>
            <person name="Tomsovsky M."/>
            <person name="Tulloss R.E."/>
            <person name="Uehling J."/>
            <person name="Grigoriev I.V."/>
            <person name="Vagvolgyi C."/>
            <person name="Papp T."/>
            <person name="Martin F.M."/>
            <person name="Miettinen O."/>
            <person name="Hibbett D.S."/>
            <person name="Nagy L.G."/>
        </authorList>
    </citation>
    <scope>NUCLEOTIDE SEQUENCE [LARGE SCALE GENOMIC DNA]</scope>
    <source>
        <strain evidence="3 4">FP101781</strain>
    </source>
</reference>
<feature type="compositionally biased region" description="Polar residues" evidence="1">
    <location>
        <begin position="81"/>
        <end position="90"/>
    </location>
</feature>
<proteinExistence type="predicted"/>
<dbReference type="SMART" id="SM00292">
    <property type="entry name" value="BRCT"/>
    <property type="match status" value="1"/>
</dbReference>
<dbReference type="AlphaFoldDB" id="A0A4Y7TR33"/>
<feature type="compositionally biased region" description="Basic and acidic residues" evidence="1">
    <location>
        <begin position="531"/>
        <end position="547"/>
    </location>
</feature>
<feature type="compositionally biased region" description="Basic and acidic residues" evidence="1">
    <location>
        <begin position="112"/>
        <end position="122"/>
    </location>
</feature>
<feature type="compositionally biased region" description="Polar residues" evidence="1">
    <location>
        <begin position="143"/>
        <end position="157"/>
    </location>
</feature>
<dbReference type="Pfam" id="PF18115">
    <property type="entry name" value="Tudor_3"/>
    <property type="match status" value="1"/>
</dbReference>
<feature type="compositionally biased region" description="Polar residues" evidence="1">
    <location>
        <begin position="806"/>
        <end position="819"/>
    </location>
</feature>
<accession>A0A4Y7TR33</accession>
<evidence type="ECO:0000256" key="1">
    <source>
        <dbReference type="SAM" id="MobiDB-lite"/>
    </source>
</evidence>
<feature type="compositionally biased region" description="Polar residues" evidence="1">
    <location>
        <begin position="181"/>
        <end position="202"/>
    </location>
</feature>
<comment type="caution">
    <text evidence="3">The sequence shown here is derived from an EMBL/GenBank/DDBJ whole genome shotgun (WGS) entry which is preliminary data.</text>
</comment>
<gene>
    <name evidence="3" type="ORF">FA13DRAFT_1254384</name>
</gene>
<feature type="region of interest" description="Disordered" evidence="1">
    <location>
        <begin position="343"/>
        <end position="673"/>
    </location>
</feature>
<feature type="compositionally biased region" description="Low complexity" evidence="1">
    <location>
        <begin position="548"/>
        <end position="564"/>
    </location>
</feature>
<dbReference type="Gene3D" id="3.40.50.10190">
    <property type="entry name" value="BRCT domain"/>
    <property type="match status" value="1"/>
</dbReference>
<dbReference type="InterPro" id="IPR001357">
    <property type="entry name" value="BRCT_dom"/>
</dbReference>
<dbReference type="CDD" id="cd17745">
    <property type="entry name" value="BRCT_p53bp1_rpt1"/>
    <property type="match status" value="1"/>
</dbReference>
<evidence type="ECO:0000313" key="4">
    <source>
        <dbReference type="Proteomes" id="UP000298030"/>
    </source>
</evidence>
<dbReference type="SUPFAM" id="SSF63748">
    <property type="entry name" value="Tudor/PWWP/MBT"/>
    <property type="match status" value="1"/>
</dbReference>
<feature type="region of interest" description="Disordered" evidence="1">
    <location>
        <begin position="799"/>
        <end position="821"/>
    </location>
</feature>
<keyword evidence="4" id="KW-1185">Reference proteome</keyword>
<feature type="compositionally biased region" description="Acidic residues" evidence="1">
    <location>
        <begin position="450"/>
        <end position="461"/>
    </location>
</feature>
<protein>
    <recommendedName>
        <fullName evidence="2">BRCT domain-containing protein</fullName>
    </recommendedName>
</protein>
<dbReference type="InterPro" id="IPR036420">
    <property type="entry name" value="BRCT_dom_sf"/>
</dbReference>
<feature type="compositionally biased region" description="Polar residues" evidence="1">
    <location>
        <begin position="102"/>
        <end position="111"/>
    </location>
</feature>
<feature type="compositionally biased region" description="Acidic residues" evidence="1">
    <location>
        <begin position="637"/>
        <end position="646"/>
    </location>
</feature>
<name>A0A4Y7TR33_COPMI</name>
<dbReference type="SUPFAM" id="SSF52113">
    <property type="entry name" value="BRCT domain"/>
    <property type="match status" value="2"/>
</dbReference>
<dbReference type="InterPro" id="IPR041297">
    <property type="entry name" value="Crb2_Tudor"/>
</dbReference>
<dbReference type="STRING" id="71717.A0A4Y7TR33"/>
<organism evidence="3 4">
    <name type="scientific">Coprinellus micaceus</name>
    <name type="common">Glistening ink-cap mushroom</name>
    <name type="synonym">Coprinus micaceus</name>
    <dbReference type="NCBI Taxonomy" id="71717"/>
    <lineage>
        <taxon>Eukaryota</taxon>
        <taxon>Fungi</taxon>
        <taxon>Dikarya</taxon>
        <taxon>Basidiomycota</taxon>
        <taxon>Agaricomycotina</taxon>
        <taxon>Agaricomycetes</taxon>
        <taxon>Agaricomycetidae</taxon>
        <taxon>Agaricales</taxon>
        <taxon>Agaricineae</taxon>
        <taxon>Psathyrellaceae</taxon>
        <taxon>Coprinellus</taxon>
    </lineage>
</organism>
<evidence type="ECO:0000313" key="3">
    <source>
        <dbReference type="EMBL" id="TEB36394.1"/>
    </source>
</evidence>
<sequence>MLIDLIPRGSSIADPLSPVPATKIQSPLPPDVTAESFASRHSNSLPTYHYHGLASTQTQTQTQGHDEDVEMQEGSQKENIQKTNAIVTTNESRHTPFGQKVAPNTSSSKATPSRDGHLEQIGHSRVSHSKTRTPNTRPVAISSLDSPSTRLGNTPSKGESGPSRKPPSRTLPVRSGKRKSSPGSFPQESQDSFAHDPLQNTGELFIAGNKLLQRPLSELGRVDSPEPEDFDAPTMDRSTGFNNPVMAKILVESSQSPEPTQIILKHYGDPSTSAPSGRSSPPLPSHDSSGGASCFEDGTQRSAEESFQTQPTQLVGAALIAATTASGDALNLVPDAYRRRPDFRGLDEFQETQPMAEEDLQPPRRPNFAMHSRSTHATAGSSVRAHQGATRKSVGDAMMDEVIPDSEPPANIMSPMPAVQNESDEEDAVLPQPARGPAYEGKGKGRAVVQDDDTEAEDDELLLAKSAAAPAHQEVEDDDDDLPLARKGKKGGNTTRGKKASSATPVAKVKAAAPRSVPSAQKRSARKPGPKAKETRSKAAAKAKDATPKAPAKQSSDSSFVPSSLPLQDYAPASSVKVGKAARKSTAKAPTKTPARPKRTTAKANYQEPPTDDEEVVEETEDPIRVSPEAARSDDGMVPEEEEYDVEPAQGAGRKRKRGAIKPAVKQEPKNKRLRAGGSINWEGATRVYAFWAQTDTFYPGRIHSRVDEQTYAVSFDDGHDAVLPLEHIRKFELVEGDVLMIPRVNQFLPALQVNPEQELVTVKPAKRNQDTPWSAVLIPRVQIEKQWDNRKFEHPDEIVPMDPSAYSQSPSVVTINSPRSKKPKSGILAGTGVVITLHKACTNPRARKEELQGKVKAAGGLSMDDFFDHLKMDGTYDCGNDRWRISKWDVKWARKDISRLFLVSDAHNQKPRYLFAIALGIPCISGDWLDRCLDRRPTDKEPDWNSYLLPQATIEEFGSLLLSQQVNLKWGETPSSLINIMDNQAPSKLFKGASILCVGKDMLPVSSKPGEKFGNGPANNILPRIMLCMGADRVESVLTPTLASATLDKYTYIVTNTFDDPKPNWTSLPADKWVDWAWVRSCLLASRLLPRPDPPNNDPESQDI</sequence>
<dbReference type="Proteomes" id="UP000298030">
    <property type="component" value="Unassembled WGS sequence"/>
</dbReference>
<feature type="compositionally biased region" description="Polar residues" evidence="1">
    <location>
        <begin position="270"/>
        <end position="279"/>
    </location>
</feature>
<dbReference type="Gene3D" id="2.30.30.140">
    <property type="match status" value="1"/>
</dbReference>
<feature type="compositionally biased region" description="Acidic residues" evidence="1">
    <location>
        <begin position="610"/>
        <end position="621"/>
    </location>
</feature>
<dbReference type="PROSITE" id="PS50172">
    <property type="entry name" value="BRCT"/>
    <property type="match status" value="1"/>
</dbReference>